<dbReference type="AlphaFoldDB" id="A0A8J5IRU0"/>
<organism evidence="2 3">
    <name type="scientific">Phytophthora aleatoria</name>
    <dbReference type="NCBI Taxonomy" id="2496075"/>
    <lineage>
        <taxon>Eukaryota</taxon>
        <taxon>Sar</taxon>
        <taxon>Stramenopiles</taxon>
        <taxon>Oomycota</taxon>
        <taxon>Peronosporomycetes</taxon>
        <taxon>Peronosporales</taxon>
        <taxon>Peronosporaceae</taxon>
        <taxon>Phytophthora</taxon>
    </lineage>
</organism>
<evidence type="ECO:0000313" key="3">
    <source>
        <dbReference type="Proteomes" id="UP000709295"/>
    </source>
</evidence>
<accession>A0A8J5IRU0</accession>
<feature type="compositionally biased region" description="Polar residues" evidence="1">
    <location>
        <begin position="201"/>
        <end position="211"/>
    </location>
</feature>
<sequence>MIDKLEKSVDPISGVDVRSLHLDGKLIIVDEAHTLLVGMSNGSANASALYDKLMQAKRCRIILMTASGVVNTIFEAVLALNICKGYLISAGGERTPLLPESAEDFKRLFVDEKTAKLKQVDKLRMRIRGLVSYHGDLFERKMLQFFPMLNTRIVKDHYPDRLPVKVVSVPMSSKQYAMYSQAREKEKLESRNSSHGGSSSCQNEASGGSSTYRIRSRQISNVLLDDGSSTKPNQYDDICTNVEIRAPKLKAIGDRIKPGRKALIYSNFVQAGIDPIAAYLEHLGYRRYIPSPTTKSTKQNTTHGGDDQQQSTDYVDDATIHEDGIHGMYGVYSGAVTPEDRTTTLKEYNNPNSPLTILLISSSGAEGLSTMGTRDVHIMEPYWNIERILQVMACGIRFRSHSHLPPAQRTVQVYMYLATAPRDIQTKERTTDLYLFMNAARKYEINGEMIRLMARRPSNVRNSIPKHLTSNVSHANHTRVRHPSSTTWRMT</sequence>
<name>A0A8J5IRU0_9STRA</name>
<keyword evidence="3" id="KW-1185">Reference proteome</keyword>
<feature type="region of interest" description="Disordered" evidence="1">
    <location>
        <begin position="291"/>
        <end position="311"/>
    </location>
</feature>
<evidence type="ECO:0000313" key="2">
    <source>
        <dbReference type="EMBL" id="KAG6961386.1"/>
    </source>
</evidence>
<reference evidence="2" key="1">
    <citation type="submission" date="2021-01" db="EMBL/GenBank/DDBJ databases">
        <title>Phytophthora aleatoria, a newly-described species from Pinus radiata is distinct from Phytophthora cactorum isolates based on comparative genomics.</title>
        <authorList>
            <person name="Mcdougal R."/>
            <person name="Panda P."/>
            <person name="Williams N."/>
            <person name="Studholme D.J."/>
        </authorList>
    </citation>
    <scope>NUCLEOTIDE SEQUENCE</scope>
    <source>
        <strain evidence="2">NZFS 4037</strain>
    </source>
</reference>
<proteinExistence type="predicted"/>
<gene>
    <name evidence="2" type="ORF">JG688_00009117</name>
</gene>
<dbReference type="PANTHER" id="PTHR10799">
    <property type="entry name" value="SNF2/RAD54 HELICASE FAMILY"/>
    <property type="match status" value="1"/>
</dbReference>
<evidence type="ECO:0008006" key="4">
    <source>
        <dbReference type="Google" id="ProtNLM"/>
    </source>
</evidence>
<dbReference type="Proteomes" id="UP000709295">
    <property type="component" value="Unassembled WGS sequence"/>
</dbReference>
<feature type="region of interest" description="Disordered" evidence="1">
    <location>
        <begin position="185"/>
        <end position="211"/>
    </location>
</feature>
<protein>
    <recommendedName>
        <fullName evidence="4">Helicase C-terminal domain-containing protein</fullName>
    </recommendedName>
</protein>
<comment type="caution">
    <text evidence="2">The sequence shown here is derived from an EMBL/GenBank/DDBJ whole genome shotgun (WGS) entry which is preliminary data.</text>
</comment>
<evidence type="ECO:0000256" key="1">
    <source>
        <dbReference type="SAM" id="MobiDB-lite"/>
    </source>
</evidence>
<dbReference type="EMBL" id="JAENGY010000509">
    <property type="protein sequence ID" value="KAG6961386.1"/>
    <property type="molecule type" value="Genomic_DNA"/>
</dbReference>